<sequence length="51" mass="5470">MAGISDQLSVSSDQLSVISYQLSVISDQGVGEWGNSTNTLKPQHPNPQHDC</sequence>
<comment type="caution">
    <text evidence="2">The sequence shown here is derived from an EMBL/GenBank/DDBJ whole genome shotgun (WGS) entry which is preliminary data.</text>
</comment>
<dbReference type="Proteomes" id="UP000003480">
    <property type="component" value="Unassembled WGS sequence"/>
</dbReference>
<evidence type="ECO:0000256" key="1">
    <source>
        <dbReference type="SAM" id="MobiDB-lite"/>
    </source>
</evidence>
<reference evidence="2 3" key="1">
    <citation type="submission" date="2012-04" db="EMBL/GenBank/DDBJ databases">
        <authorList>
            <person name="Genoscope - CEA"/>
        </authorList>
    </citation>
    <scope>NUCLEOTIDE SEQUENCE [LARGE SCALE GENOMIC DNA]</scope>
    <source>
        <strain evidence="2 3">9443</strain>
    </source>
</reference>
<proteinExistence type="predicted"/>
<dbReference type="AlphaFoldDB" id="I4G179"/>
<accession>I4G179</accession>
<dbReference type="HOGENOM" id="CLU_3100796_0_0_3"/>
<evidence type="ECO:0000313" key="2">
    <source>
        <dbReference type="EMBL" id="CCI01690.1"/>
    </source>
</evidence>
<evidence type="ECO:0000313" key="3">
    <source>
        <dbReference type="Proteomes" id="UP000003480"/>
    </source>
</evidence>
<feature type="region of interest" description="Disordered" evidence="1">
    <location>
        <begin position="30"/>
        <end position="51"/>
    </location>
</feature>
<protein>
    <submittedName>
        <fullName evidence="2">Uncharacterized protein</fullName>
    </submittedName>
</protein>
<dbReference type="EMBL" id="CAIJ01000164">
    <property type="protein sequence ID" value="CCI01690.1"/>
    <property type="molecule type" value="Genomic_DNA"/>
</dbReference>
<gene>
    <name evidence="2" type="ORF">MICAC_2460007</name>
</gene>
<name>I4G179_MICAE</name>
<organism evidence="2 3">
    <name type="scientific">Microcystis aeruginosa PCC 9443</name>
    <dbReference type="NCBI Taxonomy" id="1160281"/>
    <lineage>
        <taxon>Bacteria</taxon>
        <taxon>Bacillati</taxon>
        <taxon>Cyanobacteriota</taxon>
        <taxon>Cyanophyceae</taxon>
        <taxon>Oscillatoriophycideae</taxon>
        <taxon>Chroococcales</taxon>
        <taxon>Microcystaceae</taxon>
        <taxon>Microcystis</taxon>
    </lineage>
</organism>